<comment type="caution">
    <text evidence="5">The sequence shown here is derived from an EMBL/GenBank/DDBJ whole genome shotgun (WGS) entry which is preliminary data.</text>
</comment>
<gene>
    <name evidence="5" type="ORF">IAB38_04605</name>
</gene>
<dbReference type="Gene3D" id="1.10.10.10">
    <property type="entry name" value="Winged helix-like DNA-binding domain superfamily/Winged helix DNA-binding domain"/>
    <property type="match status" value="1"/>
</dbReference>
<protein>
    <submittedName>
        <fullName evidence="5">Replication initiation protein</fullName>
    </submittedName>
</protein>
<dbReference type="Proteomes" id="UP000824232">
    <property type="component" value="Unassembled WGS sequence"/>
</dbReference>
<dbReference type="GO" id="GO:0006270">
    <property type="term" value="P:DNA replication initiation"/>
    <property type="evidence" value="ECO:0007669"/>
    <property type="project" value="InterPro"/>
</dbReference>
<dbReference type="Pfam" id="PF01051">
    <property type="entry name" value="Rep3_N"/>
    <property type="match status" value="1"/>
</dbReference>
<keyword evidence="2" id="KW-0175">Coiled coil</keyword>
<dbReference type="GO" id="GO:0003887">
    <property type="term" value="F:DNA-directed DNA polymerase activity"/>
    <property type="evidence" value="ECO:0007669"/>
    <property type="project" value="InterPro"/>
</dbReference>
<proteinExistence type="inferred from homology"/>
<feature type="region of interest" description="Disordered" evidence="3">
    <location>
        <begin position="454"/>
        <end position="476"/>
    </location>
</feature>
<feature type="domain" description="Initiator Rep protein WH1" evidence="4">
    <location>
        <begin position="24"/>
        <end position="170"/>
    </location>
</feature>
<evidence type="ECO:0000256" key="3">
    <source>
        <dbReference type="SAM" id="MobiDB-lite"/>
    </source>
</evidence>
<dbReference type="InterPro" id="IPR000525">
    <property type="entry name" value="Initiator_Rep_WH1"/>
</dbReference>
<evidence type="ECO:0000313" key="5">
    <source>
        <dbReference type="EMBL" id="HIR59312.1"/>
    </source>
</evidence>
<dbReference type="AlphaFoldDB" id="A0A9D1DUQ9"/>
<feature type="region of interest" description="Disordered" evidence="3">
    <location>
        <begin position="280"/>
        <end position="311"/>
    </location>
</feature>
<dbReference type="EMBL" id="DVHC01000047">
    <property type="protein sequence ID" value="HIR59312.1"/>
    <property type="molecule type" value="Genomic_DNA"/>
</dbReference>
<evidence type="ECO:0000259" key="4">
    <source>
        <dbReference type="Pfam" id="PF01051"/>
    </source>
</evidence>
<evidence type="ECO:0000256" key="2">
    <source>
        <dbReference type="SAM" id="Coils"/>
    </source>
</evidence>
<dbReference type="InterPro" id="IPR036390">
    <property type="entry name" value="WH_DNA-bd_sf"/>
</dbReference>
<sequence length="476" mass="55513">MSMVENKKAKNALENLLDRQTYLVTQANELARAFGNLNATEHKILDYCFSYIKKEDTVDTAYHLTLQEILKHLGLNSSGKNYTRVAVALNRLHEKTALYLQLYKEDGTPFIRMTSLFQHIDIDRNGNVEIKYNADIAPYIFQLKQQYYSFKLMELGRVRSKYTLIMLKLWNANAGKWNDYTDPNSLPPDLHLTASLEEWESWFLGYTVDKKKKKHPVRWPAGRFKKYVLEVALKELAELYPKSTITLTPTKRGRRVIGYTLEIRQMNTTLATDTVIIDGKVQPPRNKGKQGVTDNPRKNREMHKTFTQQETNTKEIKRNKNQEKIEFNQDEYNNIMGLWVKTFGINDLKNAAEYLELLTNLYPYDLIMDQITAHKDYAKNDDVTTEMIIDLIGSSLKKAYGKEKPNELSEFEIVRRELARLEKEKAALEQKLRNKPKEVKGLFDNVDLKKSEKQITDNLDKMTGKSPQDWEQTDLF</sequence>
<dbReference type="InterPro" id="IPR036388">
    <property type="entry name" value="WH-like_DNA-bd_sf"/>
</dbReference>
<name>A0A9D1DUQ9_9FIRM</name>
<evidence type="ECO:0000256" key="1">
    <source>
        <dbReference type="ARBA" id="ARBA00038283"/>
    </source>
</evidence>
<accession>A0A9D1DUQ9</accession>
<feature type="coiled-coil region" evidence="2">
    <location>
        <begin position="411"/>
        <end position="438"/>
    </location>
</feature>
<reference evidence="5" key="2">
    <citation type="journal article" date="2021" name="PeerJ">
        <title>Extensive microbial diversity within the chicken gut microbiome revealed by metagenomics and culture.</title>
        <authorList>
            <person name="Gilroy R."/>
            <person name="Ravi A."/>
            <person name="Getino M."/>
            <person name="Pursley I."/>
            <person name="Horton D.L."/>
            <person name="Alikhan N.F."/>
            <person name="Baker D."/>
            <person name="Gharbi K."/>
            <person name="Hall N."/>
            <person name="Watson M."/>
            <person name="Adriaenssens E.M."/>
            <person name="Foster-Nyarko E."/>
            <person name="Jarju S."/>
            <person name="Secka A."/>
            <person name="Antonio M."/>
            <person name="Oren A."/>
            <person name="Chaudhuri R.R."/>
            <person name="La Ragione R."/>
            <person name="Hildebrand F."/>
            <person name="Pallen M.J."/>
        </authorList>
    </citation>
    <scope>NUCLEOTIDE SEQUENCE</scope>
    <source>
        <strain evidence="5">CHK184-20233</strain>
    </source>
</reference>
<dbReference type="SUPFAM" id="SSF46785">
    <property type="entry name" value="Winged helix' DNA-binding domain"/>
    <property type="match status" value="2"/>
</dbReference>
<organism evidence="5 6">
    <name type="scientific">Candidatus Onthousia excrementipullorum</name>
    <dbReference type="NCBI Taxonomy" id="2840884"/>
    <lineage>
        <taxon>Bacteria</taxon>
        <taxon>Bacillati</taxon>
        <taxon>Bacillota</taxon>
        <taxon>Bacilli</taxon>
        <taxon>Candidatus Onthousia</taxon>
    </lineage>
</organism>
<evidence type="ECO:0000313" key="6">
    <source>
        <dbReference type="Proteomes" id="UP000824232"/>
    </source>
</evidence>
<feature type="compositionally biased region" description="Basic and acidic residues" evidence="3">
    <location>
        <begin position="454"/>
        <end position="463"/>
    </location>
</feature>
<comment type="similarity">
    <text evidence="1">Belongs to the initiator RepB protein family.</text>
</comment>
<feature type="compositionally biased region" description="Polar residues" evidence="3">
    <location>
        <begin position="465"/>
        <end position="476"/>
    </location>
</feature>
<feature type="compositionally biased region" description="Basic and acidic residues" evidence="3">
    <location>
        <begin position="295"/>
        <end position="304"/>
    </location>
</feature>
<dbReference type="Pfam" id="PF21205">
    <property type="entry name" value="Rep3_C"/>
    <property type="match status" value="1"/>
</dbReference>
<reference evidence="5" key="1">
    <citation type="submission" date="2020-10" db="EMBL/GenBank/DDBJ databases">
        <authorList>
            <person name="Gilroy R."/>
        </authorList>
    </citation>
    <scope>NUCLEOTIDE SEQUENCE</scope>
    <source>
        <strain evidence="5">CHK184-20233</strain>
    </source>
</reference>